<dbReference type="InterPro" id="IPR015943">
    <property type="entry name" value="WD40/YVTN_repeat-like_dom_sf"/>
</dbReference>
<feature type="compositionally biased region" description="Polar residues" evidence="7">
    <location>
        <begin position="48"/>
        <end position="57"/>
    </location>
</feature>
<dbReference type="PANTHER" id="PTHR22852">
    <property type="entry name" value="LETHAL 2 DENTICLELESS PROTEIN RETINOIC ACID-REGULATED NUCLEAR MATRIX-ASSOCIATED PROTEIN"/>
    <property type="match status" value="1"/>
</dbReference>
<feature type="repeat" description="WD" evidence="6">
    <location>
        <begin position="259"/>
        <end position="300"/>
    </location>
</feature>
<feature type="repeat" description="WD" evidence="6">
    <location>
        <begin position="301"/>
        <end position="336"/>
    </location>
</feature>
<feature type="repeat" description="WD" evidence="6">
    <location>
        <begin position="619"/>
        <end position="649"/>
    </location>
</feature>
<dbReference type="InterPro" id="IPR019775">
    <property type="entry name" value="WD40_repeat_CS"/>
</dbReference>
<evidence type="ECO:0000256" key="1">
    <source>
        <dbReference type="ARBA" id="ARBA00004906"/>
    </source>
</evidence>
<dbReference type="AlphaFoldDB" id="A0A6A6WK70"/>
<proteinExistence type="inferred from homology"/>
<feature type="region of interest" description="Disordered" evidence="7">
    <location>
        <begin position="103"/>
        <end position="140"/>
    </location>
</feature>
<dbReference type="InterPro" id="IPR051865">
    <property type="entry name" value="WD-repeat_CDT2_adapter"/>
</dbReference>
<protein>
    <submittedName>
        <fullName evidence="8">WD40 repeat-like protein</fullName>
    </submittedName>
</protein>
<evidence type="ECO:0000256" key="6">
    <source>
        <dbReference type="PROSITE-ProRule" id="PRU00221"/>
    </source>
</evidence>
<dbReference type="Pfam" id="PF00400">
    <property type="entry name" value="WD40"/>
    <property type="match status" value="3"/>
</dbReference>
<dbReference type="SMART" id="SM00320">
    <property type="entry name" value="WD40"/>
    <property type="match status" value="6"/>
</dbReference>
<dbReference type="GO" id="GO:0005634">
    <property type="term" value="C:nucleus"/>
    <property type="evidence" value="ECO:0007669"/>
    <property type="project" value="TreeGrafter"/>
</dbReference>
<dbReference type="GO" id="GO:0030674">
    <property type="term" value="F:protein-macromolecule adaptor activity"/>
    <property type="evidence" value="ECO:0007669"/>
    <property type="project" value="TreeGrafter"/>
</dbReference>
<sequence length="685" mass="76582">MAYDRFEYALQSPPSSPPRQASPMLESKKLKKPPPITPKRFTRFFTPRTASLASCKSTHSRSSRQLRDITRVAVNQQTPKHHKTPRKNVFFSEDDSAIECHHTPHLSSNRKRKHPLSPPPSSPVQQTPSKRLRFERRQPEFEIREDADTKQIIKPHDDFQNPVPIRRLRASNTHRLTLERSFGDSSIGRGRLSYRTDWQLQTEGFHSRPEDVYASQNGVPFCSTSCNTNSLIAVGDEDGNISILETDTSRPFSQTQVTLRPHGNAIMDLAFSSDDRYLATASGDQTAQIIDMQTQKSRFSLEKHRASVKQICFQPGNDHFLATSSRDGTVQLWDLRCSGSNGSPKAVFVQNTSYNTIDGAHTERPALASSSSSNFVHMNVRDIAGKTETPSRRGEASITSLQFLKNGREHLLLTASDGSATIKLWDIRSRYSRRGPATALAVTRQPESHNRHRNFGINSLCLSGDGARFYSLSKDNTLYAYSTNHIILGNAFEFSTTTSRPRHLGKEKDGLGPLYGFRHSKFHATSFYVKASLRPAVGDKPEMLAVGSSDGSPVLFPTDEKLLSGSSGDNKERVQSFSTTIPSSPLVPQPILHRNISVSNHHPRMKDTIPIYEQGTPLIRGHTKEVTSVAWTHQGDLVSVSDDFTVRCWREDAATARNLRSGGEGEGRRWGSGWAEMNSTWEDDE</sequence>
<gene>
    <name evidence="8" type="ORF">EJ05DRAFT_6095</name>
</gene>
<dbReference type="GeneID" id="54490853"/>
<evidence type="ECO:0000256" key="2">
    <source>
        <dbReference type="ARBA" id="ARBA00022574"/>
    </source>
</evidence>
<dbReference type="GO" id="GO:0043161">
    <property type="term" value="P:proteasome-mediated ubiquitin-dependent protein catabolic process"/>
    <property type="evidence" value="ECO:0007669"/>
    <property type="project" value="TreeGrafter"/>
</dbReference>
<feature type="region of interest" description="Disordered" evidence="7">
    <location>
        <begin position="659"/>
        <end position="685"/>
    </location>
</feature>
<reference evidence="8" key="1">
    <citation type="journal article" date="2020" name="Stud. Mycol.">
        <title>101 Dothideomycetes genomes: a test case for predicting lifestyles and emergence of pathogens.</title>
        <authorList>
            <person name="Haridas S."/>
            <person name="Albert R."/>
            <person name="Binder M."/>
            <person name="Bloem J."/>
            <person name="Labutti K."/>
            <person name="Salamov A."/>
            <person name="Andreopoulos B."/>
            <person name="Baker S."/>
            <person name="Barry K."/>
            <person name="Bills G."/>
            <person name="Bluhm B."/>
            <person name="Cannon C."/>
            <person name="Castanera R."/>
            <person name="Culley D."/>
            <person name="Daum C."/>
            <person name="Ezra D."/>
            <person name="Gonzalez J."/>
            <person name="Henrissat B."/>
            <person name="Kuo A."/>
            <person name="Liang C."/>
            <person name="Lipzen A."/>
            <person name="Lutzoni F."/>
            <person name="Magnuson J."/>
            <person name="Mondo S."/>
            <person name="Nolan M."/>
            <person name="Ohm R."/>
            <person name="Pangilinan J."/>
            <person name="Park H.-J."/>
            <person name="Ramirez L."/>
            <person name="Alfaro M."/>
            <person name="Sun H."/>
            <person name="Tritt A."/>
            <person name="Yoshinaga Y."/>
            <person name="Zwiers L.-H."/>
            <person name="Turgeon B."/>
            <person name="Goodwin S."/>
            <person name="Spatafora J."/>
            <person name="Crous P."/>
            <person name="Grigoriev I."/>
        </authorList>
    </citation>
    <scope>NUCLEOTIDE SEQUENCE</scope>
    <source>
        <strain evidence="8">CBS 121739</strain>
    </source>
</reference>
<dbReference type="InterPro" id="IPR036322">
    <property type="entry name" value="WD40_repeat_dom_sf"/>
</dbReference>
<dbReference type="RefSeq" id="XP_033605019.1">
    <property type="nucleotide sequence ID" value="XM_033749799.1"/>
</dbReference>
<dbReference type="SUPFAM" id="SSF50978">
    <property type="entry name" value="WD40 repeat-like"/>
    <property type="match status" value="1"/>
</dbReference>
<dbReference type="PROSITE" id="PS50294">
    <property type="entry name" value="WD_REPEATS_REGION"/>
    <property type="match status" value="1"/>
</dbReference>
<dbReference type="EMBL" id="ML996565">
    <property type="protein sequence ID" value="KAF2762568.1"/>
    <property type="molecule type" value="Genomic_DNA"/>
</dbReference>
<evidence type="ECO:0000313" key="9">
    <source>
        <dbReference type="Proteomes" id="UP000799437"/>
    </source>
</evidence>
<feature type="region of interest" description="Disordered" evidence="7">
    <location>
        <begin position="1"/>
        <end position="87"/>
    </location>
</feature>
<evidence type="ECO:0000256" key="7">
    <source>
        <dbReference type="SAM" id="MobiDB-lite"/>
    </source>
</evidence>
<dbReference type="Proteomes" id="UP000799437">
    <property type="component" value="Unassembled WGS sequence"/>
</dbReference>
<dbReference type="PROSITE" id="PS00678">
    <property type="entry name" value="WD_REPEATS_1"/>
    <property type="match status" value="1"/>
</dbReference>
<organism evidence="8 9">
    <name type="scientific">Pseudovirgaria hyperparasitica</name>
    <dbReference type="NCBI Taxonomy" id="470096"/>
    <lineage>
        <taxon>Eukaryota</taxon>
        <taxon>Fungi</taxon>
        <taxon>Dikarya</taxon>
        <taxon>Ascomycota</taxon>
        <taxon>Pezizomycotina</taxon>
        <taxon>Dothideomycetes</taxon>
        <taxon>Dothideomycetes incertae sedis</taxon>
        <taxon>Acrospermales</taxon>
        <taxon>Acrospermaceae</taxon>
        <taxon>Pseudovirgaria</taxon>
    </lineage>
</organism>
<accession>A0A6A6WK70</accession>
<keyword evidence="9" id="KW-1185">Reference proteome</keyword>
<dbReference type="InterPro" id="IPR001680">
    <property type="entry name" value="WD40_rpt"/>
</dbReference>
<dbReference type="Gene3D" id="2.130.10.10">
    <property type="entry name" value="YVTN repeat-like/Quinoprotein amine dehydrogenase"/>
    <property type="match status" value="3"/>
</dbReference>
<name>A0A6A6WK70_9PEZI</name>
<comment type="pathway">
    <text evidence="1">Protein modification; protein ubiquitination.</text>
</comment>
<keyword evidence="4" id="KW-0833">Ubl conjugation pathway</keyword>
<evidence type="ECO:0000256" key="3">
    <source>
        <dbReference type="ARBA" id="ARBA00022737"/>
    </source>
</evidence>
<evidence type="ECO:0000256" key="4">
    <source>
        <dbReference type="ARBA" id="ARBA00022786"/>
    </source>
</evidence>
<evidence type="ECO:0000256" key="5">
    <source>
        <dbReference type="ARBA" id="ARBA00038344"/>
    </source>
</evidence>
<comment type="similarity">
    <text evidence="5">Belongs to the WD repeat cdt2 family.</text>
</comment>
<keyword evidence="3" id="KW-0677">Repeat</keyword>
<dbReference type="OrthoDB" id="2096344at2759"/>
<dbReference type="PANTHER" id="PTHR22852:SF0">
    <property type="entry name" value="DENTICLELESS PROTEIN HOMOLOG"/>
    <property type="match status" value="1"/>
</dbReference>
<evidence type="ECO:0000313" key="8">
    <source>
        <dbReference type="EMBL" id="KAF2762568.1"/>
    </source>
</evidence>
<dbReference type="PROSITE" id="PS50082">
    <property type="entry name" value="WD_REPEATS_2"/>
    <property type="match status" value="3"/>
</dbReference>
<keyword evidence="2 6" id="KW-0853">WD repeat</keyword>